<dbReference type="PANTHER" id="PTHR11758">
    <property type="entry name" value="40S RIBOSOMAL PROTEIN S15A"/>
    <property type="match status" value="1"/>
</dbReference>
<gene>
    <name evidence="4" type="ORF">ASPACDRAFT_57968</name>
</gene>
<dbReference type="GO" id="GO:1990904">
    <property type="term" value="C:ribonucleoprotein complex"/>
    <property type="evidence" value="ECO:0007669"/>
    <property type="project" value="UniProtKB-KW"/>
</dbReference>
<evidence type="ECO:0000256" key="2">
    <source>
        <dbReference type="ARBA" id="ARBA00022980"/>
    </source>
</evidence>
<dbReference type="RefSeq" id="XP_020059350.1">
    <property type="nucleotide sequence ID" value="XM_020203301.1"/>
</dbReference>
<dbReference type="AlphaFoldDB" id="A0A1L9X3F9"/>
<proteinExistence type="inferred from homology"/>
<dbReference type="GO" id="GO:0003735">
    <property type="term" value="F:structural constituent of ribosome"/>
    <property type="evidence" value="ECO:0007669"/>
    <property type="project" value="InterPro"/>
</dbReference>
<dbReference type="Gene3D" id="3.30.1490.10">
    <property type="match status" value="1"/>
</dbReference>
<dbReference type="OrthoDB" id="409928at2759"/>
<dbReference type="GO" id="GO:0006412">
    <property type="term" value="P:translation"/>
    <property type="evidence" value="ECO:0007669"/>
    <property type="project" value="InterPro"/>
</dbReference>
<evidence type="ECO:0000256" key="1">
    <source>
        <dbReference type="ARBA" id="ARBA00006471"/>
    </source>
</evidence>
<dbReference type="OMA" id="KYWQNEP"/>
<dbReference type="GeneID" id="30977115"/>
<dbReference type="STRING" id="690307.A0A1L9X3F9"/>
<reference evidence="5" key="1">
    <citation type="journal article" date="2017" name="Genome Biol.">
        <title>Comparative genomics reveals high biological diversity and specific adaptations in the industrially and medically important fungal genus Aspergillus.</title>
        <authorList>
            <person name="de Vries R.P."/>
            <person name="Riley R."/>
            <person name="Wiebenga A."/>
            <person name="Aguilar-Osorio G."/>
            <person name="Amillis S."/>
            <person name="Uchima C.A."/>
            <person name="Anderluh G."/>
            <person name="Asadollahi M."/>
            <person name="Askin M."/>
            <person name="Barry K."/>
            <person name="Battaglia E."/>
            <person name="Bayram O."/>
            <person name="Benocci T."/>
            <person name="Braus-Stromeyer S.A."/>
            <person name="Caldana C."/>
            <person name="Canovas D."/>
            <person name="Cerqueira G.C."/>
            <person name="Chen F."/>
            <person name="Chen W."/>
            <person name="Choi C."/>
            <person name="Clum A."/>
            <person name="Dos Santos R.A."/>
            <person name="Damasio A.R."/>
            <person name="Diallinas G."/>
            <person name="Emri T."/>
            <person name="Fekete E."/>
            <person name="Flipphi M."/>
            <person name="Freyberg S."/>
            <person name="Gallo A."/>
            <person name="Gournas C."/>
            <person name="Habgood R."/>
            <person name="Hainaut M."/>
            <person name="Harispe M.L."/>
            <person name="Henrissat B."/>
            <person name="Hilden K.S."/>
            <person name="Hope R."/>
            <person name="Hossain A."/>
            <person name="Karabika E."/>
            <person name="Karaffa L."/>
            <person name="Karanyi Z."/>
            <person name="Krasevec N."/>
            <person name="Kuo A."/>
            <person name="Kusch H."/>
            <person name="LaButti K."/>
            <person name="Lagendijk E.L."/>
            <person name="Lapidus A."/>
            <person name="Levasseur A."/>
            <person name="Lindquist E."/>
            <person name="Lipzen A."/>
            <person name="Logrieco A.F."/>
            <person name="MacCabe A."/>
            <person name="Maekelae M.R."/>
            <person name="Malavazi I."/>
            <person name="Melin P."/>
            <person name="Meyer V."/>
            <person name="Mielnichuk N."/>
            <person name="Miskei M."/>
            <person name="Molnar A.P."/>
            <person name="Mule G."/>
            <person name="Ngan C.Y."/>
            <person name="Orejas M."/>
            <person name="Orosz E."/>
            <person name="Ouedraogo J.P."/>
            <person name="Overkamp K.M."/>
            <person name="Park H.-S."/>
            <person name="Perrone G."/>
            <person name="Piumi F."/>
            <person name="Punt P.J."/>
            <person name="Ram A.F."/>
            <person name="Ramon A."/>
            <person name="Rauscher S."/>
            <person name="Record E."/>
            <person name="Riano-Pachon D.M."/>
            <person name="Robert V."/>
            <person name="Roehrig J."/>
            <person name="Ruller R."/>
            <person name="Salamov A."/>
            <person name="Salih N.S."/>
            <person name="Samson R.A."/>
            <person name="Sandor E."/>
            <person name="Sanguinetti M."/>
            <person name="Schuetze T."/>
            <person name="Sepcic K."/>
            <person name="Shelest E."/>
            <person name="Sherlock G."/>
            <person name="Sophianopoulou V."/>
            <person name="Squina F.M."/>
            <person name="Sun H."/>
            <person name="Susca A."/>
            <person name="Todd R.B."/>
            <person name="Tsang A."/>
            <person name="Unkles S.E."/>
            <person name="van de Wiele N."/>
            <person name="van Rossen-Uffink D."/>
            <person name="Oliveira J.V."/>
            <person name="Vesth T.C."/>
            <person name="Visser J."/>
            <person name="Yu J.-H."/>
            <person name="Zhou M."/>
            <person name="Andersen M.R."/>
            <person name="Archer D.B."/>
            <person name="Baker S.E."/>
            <person name="Benoit I."/>
            <person name="Brakhage A.A."/>
            <person name="Braus G.H."/>
            <person name="Fischer R."/>
            <person name="Frisvad J.C."/>
            <person name="Goldman G.H."/>
            <person name="Houbraken J."/>
            <person name="Oakley B."/>
            <person name="Pocsi I."/>
            <person name="Scazzocchio C."/>
            <person name="Seiboth B."/>
            <person name="vanKuyk P.A."/>
            <person name="Wortman J."/>
            <person name="Dyer P.S."/>
            <person name="Grigoriev I.V."/>
        </authorList>
    </citation>
    <scope>NUCLEOTIDE SEQUENCE [LARGE SCALE GENOMIC DNA]</scope>
    <source>
        <strain evidence="5">ATCC 16872 / CBS 172.66 / WB 5094</strain>
    </source>
</reference>
<dbReference type="SUPFAM" id="SSF56047">
    <property type="entry name" value="Ribosomal protein S8"/>
    <property type="match status" value="1"/>
</dbReference>
<dbReference type="Pfam" id="PF00410">
    <property type="entry name" value="Ribosomal_S8"/>
    <property type="match status" value="1"/>
</dbReference>
<comment type="similarity">
    <text evidence="1">Belongs to the universal ribosomal protein uS8 family.</text>
</comment>
<dbReference type="EMBL" id="KV878972">
    <property type="protein sequence ID" value="OJK03011.1"/>
    <property type="molecule type" value="Genomic_DNA"/>
</dbReference>
<dbReference type="VEuPathDB" id="FungiDB:ASPACDRAFT_57968"/>
<protein>
    <recommendedName>
        <fullName evidence="6">Ribosomal protein S8</fullName>
    </recommendedName>
</protein>
<name>A0A1L9X3F9_ASPA1</name>
<dbReference type="GO" id="GO:0005840">
    <property type="term" value="C:ribosome"/>
    <property type="evidence" value="ECO:0007669"/>
    <property type="project" value="UniProtKB-KW"/>
</dbReference>
<dbReference type="FunFam" id="3.30.1490.10:FF:000005">
    <property type="entry name" value="Mitochondrial 40S ribosomal protein S8"/>
    <property type="match status" value="1"/>
</dbReference>
<dbReference type="Proteomes" id="UP000184546">
    <property type="component" value="Unassembled WGS sequence"/>
</dbReference>
<keyword evidence="2" id="KW-0689">Ribosomal protein</keyword>
<evidence type="ECO:0000256" key="3">
    <source>
        <dbReference type="ARBA" id="ARBA00023274"/>
    </source>
</evidence>
<keyword evidence="3" id="KW-0687">Ribonucleoprotein</keyword>
<evidence type="ECO:0008006" key="6">
    <source>
        <dbReference type="Google" id="ProtNLM"/>
    </source>
</evidence>
<evidence type="ECO:0000313" key="5">
    <source>
        <dbReference type="Proteomes" id="UP000184546"/>
    </source>
</evidence>
<keyword evidence="5" id="KW-1185">Reference proteome</keyword>
<sequence>MSLSNLSHVISHLNNVTKARLGLTSIPNTKLHLKLCLALQNDGFISTVVRGGPTPPAPHELLGHPSSKDIEPVTQANVATRRLWLGMKYWRSEPVLGKMKMISTPKRRVTAKLQDLRRVVQGHNTPYIEGLRSPGESLYISTDKGIMEARECVEKKSGGLVLCRIK</sequence>
<organism evidence="4 5">
    <name type="scientific">Aspergillus aculeatus (strain ATCC 16872 / CBS 172.66 / WB 5094)</name>
    <dbReference type="NCBI Taxonomy" id="690307"/>
    <lineage>
        <taxon>Eukaryota</taxon>
        <taxon>Fungi</taxon>
        <taxon>Dikarya</taxon>
        <taxon>Ascomycota</taxon>
        <taxon>Pezizomycotina</taxon>
        <taxon>Eurotiomycetes</taxon>
        <taxon>Eurotiomycetidae</taxon>
        <taxon>Eurotiales</taxon>
        <taxon>Aspergillaceae</taxon>
        <taxon>Aspergillus</taxon>
        <taxon>Aspergillus subgen. Circumdati</taxon>
    </lineage>
</organism>
<dbReference type="InterPro" id="IPR035987">
    <property type="entry name" value="Ribosomal_uS8_sf"/>
</dbReference>
<evidence type="ECO:0000313" key="4">
    <source>
        <dbReference type="EMBL" id="OJK03011.1"/>
    </source>
</evidence>
<accession>A0A1L9X3F9</accession>
<dbReference type="InterPro" id="IPR000630">
    <property type="entry name" value="Ribosomal_uS8"/>
</dbReference>